<dbReference type="AlphaFoldDB" id="A0A1H1YWK0"/>
<protein>
    <submittedName>
        <fullName evidence="2">Uncharacterized protein</fullName>
    </submittedName>
</protein>
<evidence type="ECO:0000313" key="3">
    <source>
        <dbReference type="Proteomes" id="UP000199103"/>
    </source>
</evidence>
<name>A0A1H1YWK0_9ACTN</name>
<reference evidence="2 3" key="1">
    <citation type="submission" date="2016-10" db="EMBL/GenBank/DDBJ databases">
        <authorList>
            <person name="de Groot N.N."/>
        </authorList>
    </citation>
    <scope>NUCLEOTIDE SEQUENCE [LARGE SCALE GENOMIC DNA]</scope>
    <source>
        <strain evidence="2 3">DSM 21800</strain>
    </source>
</reference>
<keyword evidence="1" id="KW-1133">Transmembrane helix</keyword>
<proteinExistence type="predicted"/>
<dbReference type="EMBL" id="LT629772">
    <property type="protein sequence ID" value="SDT25778.1"/>
    <property type="molecule type" value="Genomic_DNA"/>
</dbReference>
<keyword evidence="1" id="KW-0472">Membrane</keyword>
<feature type="transmembrane region" description="Helical" evidence="1">
    <location>
        <begin position="30"/>
        <end position="52"/>
    </location>
</feature>
<accession>A0A1H1YWK0</accession>
<evidence type="ECO:0000313" key="2">
    <source>
        <dbReference type="EMBL" id="SDT25778.1"/>
    </source>
</evidence>
<sequence>MCMPMRQSTSGATCTSAALAATGASAGVVHILWLAVALMILGGCVLTAAKLAPRVAVEPVRRPDGHYRLRLTWNGRPVGRRD</sequence>
<keyword evidence="1" id="KW-0812">Transmembrane</keyword>
<keyword evidence="3" id="KW-1185">Reference proteome</keyword>
<gene>
    <name evidence="2" type="ORF">SAMN04489812_4823</name>
</gene>
<organism evidence="2 3">
    <name type="scientific">Microlunatus soli</name>
    <dbReference type="NCBI Taxonomy" id="630515"/>
    <lineage>
        <taxon>Bacteria</taxon>
        <taxon>Bacillati</taxon>
        <taxon>Actinomycetota</taxon>
        <taxon>Actinomycetes</taxon>
        <taxon>Propionibacteriales</taxon>
        <taxon>Propionibacteriaceae</taxon>
        <taxon>Microlunatus</taxon>
    </lineage>
</organism>
<dbReference type="Proteomes" id="UP000199103">
    <property type="component" value="Chromosome I"/>
</dbReference>
<dbReference type="STRING" id="630515.SAMN04489812_4823"/>
<evidence type="ECO:0000256" key="1">
    <source>
        <dbReference type="SAM" id="Phobius"/>
    </source>
</evidence>